<keyword evidence="2" id="KW-0732">Signal</keyword>
<dbReference type="AlphaFoldDB" id="A0A5P1FV43"/>
<feature type="chain" id="PRO_5024388801" description="Secreted protein" evidence="2">
    <location>
        <begin position="29"/>
        <end position="126"/>
    </location>
</feature>
<feature type="signal peptide" evidence="2">
    <location>
        <begin position="1"/>
        <end position="28"/>
    </location>
</feature>
<keyword evidence="4" id="KW-1185">Reference proteome</keyword>
<gene>
    <name evidence="3" type="ORF">A4U43_C01F30340</name>
</gene>
<evidence type="ECO:0000313" key="3">
    <source>
        <dbReference type="EMBL" id="ONK81543.1"/>
    </source>
</evidence>
<dbReference type="Proteomes" id="UP000243459">
    <property type="component" value="Chromosome 1"/>
</dbReference>
<organism evidence="3 4">
    <name type="scientific">Asparagus officinalis</name>
    <name type="common">Garden asparagus</name>
    <dbReference type="NCBI Taxonomy" id="4686"/>
    <lineage>
        <taxon>Eukaryota</taxon>
        <taxon>Viridiplantae</taxon>
        <taxon>Streptophyta</taxon>
        <taxon>Embryophyta</taxon>
        <taxon>Tracheophyta</taxon>
        <taxon>Spermatophyta</taxon>
        <taxon>Magnoliopsida</taxon>
        <taxon>Liliopsida</taxon>
        <taxon>Asparagales</taxon>
        <taxon>Asparagaceae</taxon>
        <taxon>Asparagoideae</taxon>
        <taxon>Asparagus</taxon>
    </lineage>
</organism>
<dbReference type="EMBL" id="CM007381">
    <property type="protein sequence ID" value="ONK81543.1"/>
    <property type="molecule type" value="Genomic_DNA"/>
</dbReference>
<name>A0A5P1FV43_ASPOF</name>
<feature type="region of interest" description="Disordered" evidence="1">
    <location>
        <begin position="83"/>
        <end position="126"/>
    </location>
</feature>
<evidence type="ECO:0000256" key="1">
    <source>
        <dbReference type="SAM" id="MobiDB-lite"/>
    </source>
</evidence>
<proteinExistence type="predicted"/>
<sequence length="126" mass="13958">MPRALKSVSSFLLLNSLLLWERIPKTAASRRAFREVRLLLLLHPGSHGWTRSFRYEGWPQQFGQRYQPAPLASLARHLPRKSYPLRPSQRTLGTSGKPPVKPNLVGAAATRVGRAPCHGSASPSPS</sequence>
<evidence type="ECO:0000256" key="2">
    <source>
        <dbReference type="SAM" id="SignalP"/>
    </source>
</evidence>
<dbReference type="Gramene" id="ONK81543">
    <property type="protein sequence ID" value="ONK81543"/>
    <property type="gene ID" value="A4U43_C01F30340"/>
</dbReference>
<accession>A0A5P1FV43</accession>
<reference evidence="4" key="1">
    <citation type="journal article" date="2017" name="Nat. Commun.">
        <title>The asparagus genome sheds light on the origin and evolution of a young Y chromosome.</title>
        <authorList>
            <person name="Harkess A."/>
            <person name="Zhou J."/>
            <person name="Xu C."/>
            <person name="Bowers J.E."/>
            <person name="Van der Hulst R."/>
            <person name="Ayyampalayam S."/>
            <person name="Mercati F."/>
            <person name="Riccardi P."/>
            <person name="McKain M.R."/>
            <person name="Kakrana A."/>
            <person name="Tang H."/>
            <person name="Ray J."/>
            <person name="Groenendijk J."/>
            <person name="Arikit S."/>
            <person name="Mathioni S.M."/>
            <person name="Nakano M."/>
            <person name="Shan H."/>
            <person name="Telgmann-Rauber A."/>
            <person name="Kanno A."/>
            <person name="Yue Z."/>
            <person name="Chen H."/>
            <person name="Li W."/>
            <person name="Chen Y."/>
            <person name="Xu X."/>
            <person name="Zhang Y."/>
            <person name="Luo S."/>
            <person name="Chen H."/>
            <person name="Gao J."/>
            <person name="Mao Z."/>
            <person name="Pires J.C."/>
            <person name="Luo M."/>
            <person name="Kudrna D."/>
            <person name="Wing R.A."/>
            <person name="Meyers B.C."/>
            <person name="Yi K."/>
            <person name="Kong H."/>
            <person name="Lavrijsen P."/>
            <person name="Sunseri F."/>
            <person name="Falavigna A."/>
            <person name="Ye Y."/>
            <person name="Leebens-Mack J.H."/>
            <person name="Chen G."/>
        </authorList>
    </citation>
    <scope>NUCLEOTIDE SEQUENCE [LARGE SCALE GENOMIC DNA]</scope>
    <source>
        <strain evidence="4">cv. DH0086</strain>
    </source>
</reference>
<protein>
    <recommendedName>
        <fullName evidence="5">Secreted protein</fullName>
    </recommendedName>
</protein>
<evidence type="ECO:0000313" key="4">
    <source>
        <dbReference type="Proteomes" id="UP000243459"/>
    </source>
</evidence>
<evidence type="ECO:0008006" key="5">
    <source>
        <dbReference type="Google" id="ProtNLM"/>
    </source>
</evidence>